<evidence type="ECO:0000259" key="1">
    <source>
        <dbReference type="Pfam" id="PF03527"/>
    </source>
</evidence>
<dbReference type="InterPro" id="IPR022385">
    <property type="entry name" value="Rhs_assc_core"/>
</dbReference>
<dbReference type="PANTHER" id="PTHR32305:SF15">
    <property type="entry name" value="PROTEIN RHSA-RELATED"/>
    <property type="match status" value="1"/>
</dbReference>
<dbReference type="NCBIfam" id="TIGR03696">
    <property type="entry name" value="Rhs_assc_core"/>
    <property type="match status" value="1"/>
</dbReference>
<name>A0ABV4UGI7_9RHOO</name>
<feature type="domain" description="RHS protein conserved region" evidence="1">
    <location>
        <begin position="2"/>
        <end position="37"/>
    </location>
</feature>
<gene>
    <name evidence="2" type="ORF">ABCS64_06710</name>
</gene>
<dbReference type="PANTHER" id="PTHR32305">
    <property type="match status" value="1"/>
</dbReference>
<dbReference type="InterPro" id="IPR001826">
    <property type="entry name" value="RHS"/>
</dbReference>
<dbReference type="EMBL" id="JBEUWX010000002">
    <property type="protein sequence ID" value="MFA9950009.1"/>
    <property type="molecule type" value="Genomic_DNA"/>
</dbReference>
<dbReference type="Pfam" id="PF03527">
    <property type="entry name" value="RHS"/>
    <property type="match status" value="1"/>
</dbReference>
<proteinExistence type="predicted"/>
<sequence length="256" mass="28478">MYYFHTDPVGLPEELTNAQGQRIWQASYKTWGNTVREAWAYAKIDGSPIFTQDQGQMPDPQAREQNLRFQGQYLDRDTGLHYNTFRYYDPDIGRFISPDPIGLNGGINLSSYAPNPVSWVDPWGWCRRGNAATKKHMDGVRDQFMTDNPTAQHTAGGRKIGTGTELSETYLRPINGGRKGGSYADMTFTDAQGRTVYVQTVDKGMVNGMSQREWNNAVRITNQDPSAIVITVPKGNTVSPGALDTSTMTPGQVTIK</sequence>
<evidence type="ECO:0000313" key="3">
    <source>
        <dbReference type="Proteomes" id="UP001574673"/>
    </source>
</evidence>
<protein>
    <submittedName>
        <fullName evidence="2">RHS repeat-associated core domain-containing protein</fullName>
    </submittedName>
</protein>
<evidence type="ECO:0000313" key="2">
    <source>
        <dbReference type="EMBL" id="MFA9950009.1"/>
    </source>
</evidence>
<accession>A0ABV4UGI7</accession>
<dbReference type="Proteomes" id="UP001574673">
    <property type="component" value="Unassembled WGS sequence"/>
</dbReference>
<dbReference type="RefSeq" id="WP_418891902.1">
    <property type="nucleotide sequence ID" value="NZ_JBEUWX010000002.1"/>
</dbReference>
<reference evidence="3" key="1">
    <citation type="submission" date="2024-06" db="EMBL/GenBank/DDBJ databases">
        <title>Radixoralia hellwigii gen. nov., sp nov., isolated from a root canal in the human oral cavity.</title>
        <authorList>
            <person name="Bartsch S."/>
            <person name="Wittmer A."/>
            <person name="Schulz A.-K."/>
            <person name="Neumann-Schaal M."/>
            <person name="Wolf J."/>
            <person name="Gronow S."/>
            <person name="Tennert C."/>
            <person name="Haecker G."/>
            <person name="Cieplik F."/>
            <person name="Al-Ahmad A."/>
        </authorList>
    </citation>
    <scope>NUCLEOTIDE SEQUENCE [LARGE SCALE GENOMIC DNA]</scope>
    <source>
        <strain evidence="3">Wk13</strain>
    </source>
</reference>
<dbReference type="InterPro" id="IPR050708">
    <property type="entry name" value="T6SS_VgrG/RHS"/>
</dbReference>
<dbReference type="Gene3D" id="2.180.10.10">
    <property type="entry name" value="RHS repeat-associated core"/>
    <property type="match status" value="1"/>
</dbReference>
<keyword evidence="3" id="KW-1185">Reference proteome</keyword>
<comment type="caution">
    <text evidence="2">The sequence shown here is derived from an EMBL/GenBank/DDBJ whole genome shotgun (WGS) entry which is preliminary data.</text>
</comment>
<organism evidence="2 3">
    <name type="scientific">Dentiradicibacter hellwigii</name>
    <dbReference type="NCBI Taxonomy" id="3149053"/>
    <lineage>
        <taxon>Bacteria</taxon>
        <taxon>Pseudomonadati</taxon>
        <taxon>Pseudomonadota</taxon>
        <taxon>Betaproteobacteria</taxon>
        <taxon>Rhodocyclales</taxon>
        <taxon>Rhodocyclaceae</taxon>
        <taxon>Dentiradicibacter</taxon>
    </lineage>
</organism>